<feature type="transmembrane region" description="Helical" evidence="1">
    <location>
        <begin position="66"/>
        <end position="88"/>
    </location>
</feature>
<dbReference type="EMBL" id="BOMB01000055">
    <property type="protein sequence ID" value="GID16274.1"/>
    <property type="molecule type" value="Genomic_DNA"/>
</dbReference>
<keyword evidence="3" id="KW-1185">Reference proteome</keyword>
<proteinExistence type="predicted"/>
<evidence type="ECO:0000313" key="3">
    <source>
        <dbReference type="Proteomes" id="UP000612808"/>
    </source>
</evidence>
<dbReference type="Pfam" id="PF06897">
    <property type="entry name" value="DUF1269"/>
    <property type="match status" value="1"/>
</dbReference>
<keyword evidence="1" id="KW-0472">Membrane</keyword>
<dbReference type="Proteomes" id="UP000612808">
    <property type="component" value="Unassembled WGS sequence"/>
</dbReference>
<accession>A0A8J3NHQ6</accession>
<reference evidence="2" key="1">
    <citation type="submission" date="2021-01" db="EMBL/GenBank/DDBJ databases">
        <title>Whole genome shotgun sequence of Actinocatenispora rupis NBRC 107355.</title>
        <authorList>
            <person name="Komaki H."/>
            <person name="Tamura T."/>
        </authorList>
    </citation>
    <scope>NUCLEOTIDE SEQUENCE</scope>
    <source>
        <strain evidence="2">NBRC 107355</strain>
    </source>
</reference>
<name>A0A8J3NHQ6_9ACTN</name>
<evidence type="ECO:0000256" key="1">
    <source>
        <dbReference type="SAM" id="Phobius"/>
    </source>
</evidence>
<dbReference type="RefSeq" id="WP_203664947.1">
    <property type="nucleotide sequence ID" value="NZ_BAAAZM010000034.1"/>
</dbReference>
<gene>
    <name evidence="2" type="ORF">Aru02nite_71630</name>
</gene>
<organism evidence="2 3">
    <name type="scientific">Actinocatenispora rupis</name>
    <dbReference type="NCBI Taxonomy" id="519421"/>
    <lineage>
        <taxon>Bacteria</taxon>
        <taxon>Bacillati</taxon>
        <taxon>Actinomycetota</taxon>
        <taxon>Actinomycetes</taxon>
        <taxon>Micromonosporales</taxon>
        <taxon>Micromonosporaceae</taxon>
        <taxon>Actinocatenispora</taxon>
    </lineage>
</organism>
<keyword evidence="1" id="KW-1133">Transmembrane helix</keyword>
<sequence length="170" mass="17715">MTMSELVAIGYPDVRTARTARDRILQLQRAELVTVRDAAIVEARTDGRVTLHQMRSTTGLGAVGGALWGGLIGLLFLAPLLGMAVGAAGGAVAGRFTDVGVDDGFMKDVGEFLRPGTAALFLLVEHVAVDRVADELAADGLAGHILRTSLSAEAEQQLRNTVAAARASAH</sequence>
<protein>
    <submittedName>
        <fullName evidence="2">Membrane protein</fullName>
    </submittedName>
</protein>
<dbReference type="InterPro" id="IPR009200">
    <property type="entry name" value="DUF1269_membrane"/>
</dbReference>
<comment type="caution">
    <text evidence="2">The sequence shown here is derived from an EMBL/GenBank/DDBJ whole genome shotgun (WGS) entry which is preliminary data.</text>
</comment>
<evidence type="ECO:0000313" key="2">
    <source>
        <dbReference type="EMBL" id="GID16274.1"/>
    </source>
</evidence>
<dbReference type="AlphaFoldDB" id="A0A8J3NHQ6"/>
<keyword evidence="1" id="KW-0812">Transmembrane</keyword>